<feature type="transmembrane region" description="Helical" evidence="7">
    <location>
        <begin position="181"/>
        <end position="201"/>
    </location>
</feature>
<feature type="transmembrane region" description="Helical" evidence="7">
    <location>
        <begin position="336"/>
        <end position="360"/>
    </location>
</feature>
<keyword evidence="3 7" id="KW-0812">Transmembrane</keyword>
<feature type="transmembrane region" description="Helical" evidence="7">
    <location>
        <begin position="281"/>
        <end position="300"/>
    </location>
</feature>
<evidence type="ECO:0000256" key="2">
    <source>
        <dbReference type="ARBA" id="ARBA00006528"/>
    </source>
</evidence>
<comment type="similarity">
    <text evidence="2">Belongs to the bile acid:sodium symporter (BASS) (TC 2.A.28) family.</text>
</comment>
<evidence type="ECO:0000313" key="8">
    <source>
        <dbReference type="EMBL" id="KAK7067112.1"/>
    </source>
</evidence>
<dbReference type="PANTHER" id="PTHR10361">
    <property type="entry name" value="SODIUM-BILE ACID COTRANSPORTER"/>
    <property type="match status" value="1"/>
</dbReference>
<keyword evidence="4" id="KW-0813">Transport</keyword>
<dbReference type="InterPro" id="IPR038770">
    <property type="entry name" value="Na+/solute_symporter_sf"/>
</dbReference>
<keyword evidence="5 7" id="KW-1133">Transmembrane helix</keyword>
<feature type="transmembrane region" description="Helical" evidence="7">
    <location>
        <begin position="312"/>
        <end position="330"/>
    </location>
</feature>
<evidence type="ECO:0000256" key="1">
    <source>
        <dbReference type="ARBA" id="ARBA00004141"/>
    </source>
</evidence>
<dbReference type="GO" id="GO:0016020">
    <property type="term" value="C:membrane"/>
    <property type="evidence" value="ECO:0007669"/>
    <property type="project" value="UniProtKB-SubCell"/>
</dbReference>
<keyword evidence="4" id="KW-0769">Symport</keyword>
<feature type="transmembrane region" description="Helical" evidence="7">
    <location>
        <begin position="142"/>
        <end position="160"/>
    </location>
</feature>
<sequence>MFGLFTLISNSHGIYLEVDRTGVWKIPEDTLHNLTVSLRFNISSEYDTGVSNLPAEYIPASEPKLVVRVQADEDWKLDFVNPVVEFSPEDVYEETNKSITFSGYYWGLSKLRFFLTRNDLDPTFQNETILRDDLMVVIDRKVLVLDTVFITFCLVFMLVNNVMMGSQLDLRIIISVLKKPLGPLCGFISQFTIMPVVTFFFGKMFFSDPLMRLGLFTLGCCPGGIMSNFWTLMFDGDINLSITMTAVSTLAAMGMMPLWLFTLGKSLLDENDNLQIPYSNLAVSLIGLTIPVSIGMIVKYKKPDWGVKVQRIIKPFTLIVILFFMILGTYNSYKVFLLLTWPMVIAGFFVAICGYAFGATLAKLFCLSRDQVIAISIETAMQNAAVGFLLLKLSLPSPNGDLAALPIMATMLLTGPPVIIIYGIYVTSQRYCARCRSQKDNAPDDQKDKADLAIKEERDMFVDTDKDNFLADKDKTIQENHVKEKFILEGNNDLDKDYFPGVIDTKDNIDHEIKLYPKLPLYQHSETQNEVGESDIDDYVKANNVLILEGFTKQSVKRKMSLSEVEEL</sequence>
<protein>
    <submittedName>
        <fullName evidence="8">Uncharacterized protein</fullName>
    </submittedName>
</protein>
<evidence type="ECO:0000256" key="4">
    <source>
        <dbReference type="ARBA" id="ARBA00022847"/>
    </source>
</evidence>
<evidence type="ECO:0000256" key="3">
    <source>
        <dbReference type="ARBA" id="ARBA00022692"/>
    </source>
</evidence>
<proteinExistence type="inferred from homology"/>
<dbReference type="InterPro" id="IPR004710">
    <property type="entry name" value="Bilac:Na_transpt"/>
</dbReference>
<keyword evidence="6 7" id="KW-0472">Membrane</keyword>
<gene>
    <name evidence="8" type="ORF">SK128_011282</name>
</gene>
<dbReference type="EMBL" id="JAXCGZ010018927">
    <property type="protein sequence ID" value="KAK7067112.1"/>
    <property type="molecule type" value="Genomic_DNA"/>
</dbReference>
<comment type="subcellular location">
    <subcellularLocation>
        <location evidence="1">Membrane</location>
        <topology evidence="1">Multi-pass membrane protein</topology>
    </subcellularLocation>
</comment>
<keyword evidence="9" id="KW-1185">Reference proteome</keyword>
<reference evidence="8 9" key="1">
    <citation type="submission" date="2023-11" db="EMBL/GenBank/DDBJ databases">
        <title>Halocaridina rubra genome assembly.</title>
        <authorList>
            <person name="Smith C."/>
        </authorList>
    </citation>
    <scope>NUCLEOTIDE SEQUENCE [LARGE SCALE GENOMIC DNA]</scope>
    <source>
        <strain evidence="8">EP-1</strain>
        <tissue evidence="8">Whole</tissue>
    </source>
</reference>
<evidence type="ECO:0000256" key="6">
    <source>
        <dbReference type="ARBA" id="ARBA00023136"/>
    </source>
</evidence>
<dbReference type="PANTHER" id="PTHR10361:SF28">
    <property type="entry name" value="P3 PROTEIN-RELATED"/>
    <property type="match status" value="1"/>
</dbReference>
<name>A0AAN8WLC7_HALRR</name>
<dbReference type="Gene3D" id="1.20.1530.20">
    <property type="match status" value="1"/>
</dbReference>
<organism evidence="8 9">
    <name type="scientific">Halocaridina rubra</name>
    <name type="common">Hawaiian red shrimp</name>
    <dbReference type="NCBI Taxonomy" id="373956"/>
    <lineage>
        <taxon>Eukaryota</taxon>
        <taxon>Metazoa</taxon>
        <taxon>Ecdysozoa</taxon>
        <taxon>Arthropoda</taxon>
        <taxon>Crustacea</taxon>
        <taxon>Multicrustacea</taxon>
        <taxon>Malacostraca</taxon>
        <taxon>Eumalacostraca</taxon>
        <taxon>Eucarida</taxon>
        <taxon>Decapoda</taxon>
        <taxon>Pleocyemata</taxon>
        <taxon>Caridea</taxon>
        <taxon>Atyoidea</taxon>
        <taxon>Atyidae</taxon>
        <taxon>Halocaridina</taxon>
    </lineage>
</organism>
<dbReference type="Pfam" id="PF01758">
    <property type="entry name" value="SBF"/>
    <property type="match status" value="1"/>
</dbReference>
<dbReference type="GO" id="GO:0015293">
    <property type="term" value="F:symporter activity"/>
    <property type="evidence" value="ECO:0007669"/>
    <property type="project" value="UniProtKB-KW"/>
</dbReference>
<evidence type="ECO:0000256" key="7">
    <source>
        <dbReference type="SAM" id="Phobius"/>
    </source>
</evidence>
<feature type="transmembrane region" description="Helical" evidence="7">
    <location>
        <begin position="403"/>
        <end position="426"/>
    </location>
</feature>
<feature type="transmembrane region" description="Helical" evidence="7">
    <location>
        <begin position="240"/>
        <end position="261"/>
    </location>
</feature>
<feature type="transmembrane region" description="Helical" evidence="7">
    <location>
        <begin position="372"/>
        <end position="391"/>
    </location>
</feature>
<comment type="caution">
    <text evidence="8">The sequence shown here is derived from an EMBL/GenBank/DDBJ whole genome shotgun (WGS) entry which is preliminary data.</text>
</comment>
<dbReference type="InterPro" id="IPR002657">
    <property type="entry name" value="BilAc:Na_symport/Acr3"/>
</dbReference>
<accession>A0AAN8WLC7</accession>
<evidence type="ECO:0000313" key="9">
    <source>
        <dbReference type="Proteomes" id="UP001381693"/>
    </source>
</evidence>
<evidence type="ECO:0000256" key="5">
    <source>
        <dbReference type="ARBA" id="ARBA00022989"/>
    </source>
</evidence>
<feature type="transmembrane region" description="Helical" evidence="7">
    <location>
        <begin position="213"/>
        <end position="233"/>
    </location>
</feature>
<dbReference type="AlphaFoldDB" id="A0AAN8WLC7"/>
<dbReference type="Proteomes" id="UP001381693">
    <property type="component" value="Unassembled WGS sequence"/>
</dbReference>